<sequence>MRRRSAHCALLKNMAAVSNEKERAERIYTRLLAVPCPVLEGVCMEESEDILQLLCTPSQLRTDILTWMCCRIDPNFASLKGKASRTQDLDILTNGMAALGQDLLLCRVDSLDLIKGEASCQQQLQFLEKLLAEVSDFSMSTAHDMKMQLNALFADENLHLAQMVTPSLDHCFSNDTVIHKGAKTPKPRRDNSESIATLLQSTRSMLEQLQSEFVTTNEAPNARLFTSRALHVTVCDLQQLMTTFCHVYETHLSVFCTREPPSFSADTLVFQSVYERLQACCMELEMLNEASDASASVKQEVSQLQIKRCCASQGKGTLHDHLEKLTRRIKALLAHLCAANNSLA</sequence>
<accession>A0A3Q2YZZ9</accession>
<dbReference type="CTD" id="55559"/>
<dbReference type="Proteomes" id="UP000264820">
    <property type="component" value="Unplaced"/>
</dbReference>
<dbReference type="AlphaFoldDB" id="A0A3Q2YZZ9"/>
<dbReference type="OMA" id="PESDPWP"/>
<dbReference type="Ensembl" id="ENSHCOT00000026646.1">
    <property type="protein sequence ID" value="ENSHCOP00000024835.1"/>
    <property type="gene ID" value="ENSHCOG00000014504.1"/>
</dbReference>
<dbReference type="OrthoDB" id="6435999at2759"/>
<proteinExistence type="predicted"/>
<dbReference type="GO" id="GO:0051225">
    <property type="term" value="P:spindle assembly"/>
    <property type="evidence" value="ECO:0007669"/>
    <property type="project" value="TreeGrafter"/>
</dbReference>
<dbReference type="PANTHER" id="PTHR14352">
    <property type="entry name" value="HAUS AUGMIN-LIKE COMPLEX SUBUNIT 7"/>
    <property type="match status" value="1"/>
</dbReference>
<dbReference type="GO" id="GO:0051011">
    <property type="term" value="F:microtubule minus-end binding"/>
    <property type="evidence" value="ECO:0007669"/>
    <property type="project" value="TreeGrafter"/>
</dbReference>
<reference evidence="1" key="2">
    <citation type="submission" date="2025-09" db="UniProtKB">
        <authorList>
            <consortium name="Ensembl"/>
        </authorList>
    </citation>
    <scope>IDENTIFICATION</scope>
</reference>
<dbReference type="GO" id="GO:0070652">
    <property type="term" value="C:HAUS complex"/>
    <property type="evidence" value="ECO:0007669"/>
    <property type="project" value="TreeGrafter"/>
</dbReference>
<evidence type="ECO:0000313" key="1">
    <source>
        <dbReference type="Ensembl" id="ENSHCOP00000024835.1"/>
    </source>
</evidence>
<dbReference type="GeneTree" id="ENSGT00390000003937"/>
<keyword evidence="2" id="KW-1185">Reference proteome</keyword>
<dbReference type="GO" id="GO:0031023">
    <property type="term" value="P:microtubule organizing center organization"/>
    <property type="evidence" value="ECO:0007669"/>
    <property type="project" value="TreeGrafter"/>
</dbReference>
<dbReference type="RefSeq" id="XP_019746999.1">
    <property type="nucleotide sequence ID" value="XM_019891440.1"/>
</dbReference>
<evidence type="ECO:0000313" key="2">
    <source>
        <dbReference type="Proteomes" id="UP000264820"/>
    </source>
</evidence>
<dbReference type="STRING" id="109280.ENSHCOP00000024835"/>
<organism evidence="1 2">
    <name type="scientific">Hippocampus comes</name>
    <name type="common">Tiger tail seahorse</name>
    <dbReference type="NCBI Taxonomy" id="109280"/>
    <lineage>
        <taxon>Eukaryota</taxon>
        <taxon>Metazoa</taxon>
        <taxon>Chordata</taxon>
        <taxon>Craniata</taxon>
        <taxon>Vertebrata</taxon>
        <taxon>Euteleostomi</taxon>
        <taxon>Actinopterygii</taxon>
        <taxon>Neopterygii</taxon>
        <taxon>Teleostei</taxon>
        <taxon>Neoteleostei</taxon>
        <taxon>Acanthomorphata</taxon>
        <taxon>Syngnathiaria</taxon>
        <taxon>Syngnathiformes</taxon>
        <taxon>Syngnathoidei</taxon>
        <taxon>Syngnathidae</taxon>
        <taxon>Hippocampus</taxon>
    </lineage>
</organism>
<dbReference type="PANTHER" id="PTHR14352:SF2">
    <property type="entry name" value="HAUS AUGMIN-LIKE COMPLEX SUBUNIT 7"/>
    <property type="match status" value="1"/>
</dbReference>
<protein>
    <submittedName>
        <fullName evidence="1">HAUS augmin like complex subunit 7</fullName>
    </submittedName>
</protein>
<dbReference type="InterPro" id="IPR029711">
    <property type="entry name" value="Haus7-like"/>
</dbReference>
<reference evidence="1" key="1">
    <citation type="submission" date="2025-08" db="UniProtKB">
        <authorList>
            <consortium name="Ensembl"/>
        </authorList>
    </citation>
    <scope>IDENTIFICATION</scope>
</reference>
<dbReference type="GeneID" id="109528606"/>
<name>A0A3Q2YZZ9_HIPCM</name>